<dbReference type="AlphaFoldDB" id="A0AAJ7TFY3"/>
<keyword evidence="1 7" id="KW-0245">EGF-like domain</keyword>
<evidence type="ECO:0000256" key="5">
    <source>
        <dbReference type="ARBA" id="ARBA00023157"/>
    </source>
</evidence>
<dbReference type="Gene3D" id="6.20.200.20">
    <property type="match status" value="2"/>
</dbReference>
<keyword evidence="6" id="KW-0325">Glycoprotein</keyword>
<name>A0AAJ7TFY3_PETMA</name>
<dbReference type="FunFam" id="2.10.25.10:FF:000211">
    <property type="entry name" value="Protein kinase C-binding protein NELL1"/>
    <property type="match status" value="1"/>
</dbReference>
<dbReference type="PANTHER" id="PTHR24042">
    <property type="entry name" value="NEL HOMOLOG"/>
    <property type="match status" value="1"/>
</dbReference>
<dbReference type="FunFam" id="2.60.120.200:FF:000015">
    <property type="entry name" value="protein kinase C-binding protein NELL1"/>
    <property type="match status" value="1"/>
</dbReference>
<feature type="domain" description="EGF-like" evidence="9">
    <location>
        <begin position="577"/>
        <end position="615"/>
    </location>
</feature>
<dbReference type="InterPro" id="IPR000742">
    <property type="entry name" value="EGF"/>
</dbReference>
<dbReference type="GO" id="GO:0005615">
    <property type="term" value="C:extracellular space"/>
    <property type="evidence" value="ECO:0007669"/>
    <property type="project" value="TreeGrafter"/>
</dbReference>
<dbReference type="Proteomes" id="UP001318040">
    <property type="component" value="Chromosome 24"/>
</dbReference>
<feature type="domain" description="VWFC" evidence="10">
    <location>
        <begin position="720"/>
        <end position="778"/>
    </location>
</feature>
<keyword evidence="2 8" id="KW-0732">Signal</keyword>
<dbReference type="InterPro" id="IPR048287">
    <property type="entry name" value="TSPN-like_N"/>
</dbReference>
<dbReference type="SMART" id="SM00179">
    <property type="entry name" value="EGF_CA"/>
    <property type="match status" value="5"/>
</dbReference>
<organism evidence="11 12">
    <name type="scientific">Petromyzon marinus</name>
    <name type="common">Sea lamprey</name>
    <dbReference type="NCBI Taxonomy" id="7757"/>
    <lineage>
        <taxon>Eukaryota</taxon>
        <taxon>Metazoa</taxon>
        <taxon>Chordata</taxon>
        <taxon>Craniata</taxon>
        <taxon>Vertebrata</taxon>
        <taxon>Cyclostomata</taxon>
        <taxon>Hyperoartia</taxon>
        <taxon>Petromyzontiformes</taxon>
        <taxon>Petromyzontidae</taxon>
        <taxon>Petromyzon</taxon>
    </lineage>
</organism>
<dbReference type="PROSITE" id="PS00022">
    <property type="entry name" value="EGF_1"/>
    <property type="match status" value="1"/>
</dbReference>
<evidence type="ECO:0000256" key="3">
    <source>
        <dbReference type="ARBA" id="ARBA00022737"/>
    </source>
</evidence>
<dbReference type="Gene3D" id="2.10.25.10">
    <property type="entry name" value="Laminin"/>
    <property type="match status" value="6"/>
</dbReference>
<dbReference type="PROSITE" id="PS50184">
    <property type="entry name" value="VWFC_2"/>
    <property type="match status" value="3"/>
</dbReference>
<dbReference type="InterPro" id="IPR001881">
    <property type="entry name" value="EGF-like_Ca-bd_dom"/>
</dbReference>
<dbReference type="PROSITE" id="PS01186">
    <property type="entry name" value="EGF_2"/>
    <property type="match status" value="3"/>
</dbReference>
<dbReference type="CTD" id="4745"/>
<keyword evidence="4" id="KW-0106">Calcium</keyword>
<dbReference type="FunFam" id="2.10.25.10:FF:000038">
    <property type="entry name" value="Fibrillin 2"/>
    <property type="match status" value="3"/>
</dbReference>
<keyword evidence="12" id="KW-0418">Kinase</keyword>
<evidence type="ECO:0000313" key="11">
    <source>
        <dbReference type="Proteomes" id="UP001318040"/>
    </source>
</evidence>
<feature type="disulfide bond" evidence="7">
    <location>
        <begin position="547"/>
        <end position="557"/>
    </location>
</feature>
<dbReference type="InterPro" id="IPR018097">
    <property type="entry name" value="EGF_Ca-bd_CS"/>
</dbReference>
<dbReference type="KEGG" id="pmrn:116945585"/>
<dbReference type="Pfam" id="PF07645">
    <property type="entry name" value="EGF_CA"/>
    <property type="match status" value="3"/>
</dbReference>
<dbReference type="Pfam" id="PF00093">
    <property type="entry name" value="VWC"/>
    <property type="match status" value="2"/>
</dbReference>
<dbReference type="SMART" id="SM00181">
    <property type="entry name" value="EGF"/>
    <property type="match status" value="6"/>
</dbReference>
<dbReference type="PROSITE" id="PS00010">
    <property type="entry name" value="ASX_HYDROXYL"/>
    <property type="match status" value="3"/>
</dbReference>
<dbReference type="PROSITE" id="PS01187">
    <property type="entry name" value="EGF_CA"/>
    <property type="match status" value="1"/>
</dbReference>
<dbReference type="SMART" id="SM00210">
    <property type="entry name" value="TSPN"/>
    <property type="match status" value="1"/>
</dbReference>
<dbReference type="SUPFAM" id="SSF49899">
    <property type="entry name" value="Concanavalin A-like lectins/glucanases"/>
    <property type="match status" value="1"/>
</dbReference>
<dbReference type="Gene3D" id="2.10.70.10">
    <property type="entry name" value="Complement Module, domain 1"/>
    <property type="match status" value="1"/>
</dbReference>
<keyword evidence="12" id="KW-0808">Transferase</keyword>
<feature type="domain" description="EGF-like" evidence="9">
    <location>
        <begin position="504"/>
        <end position="544"/>
    </location>
</feature>
<protein>
    <submittedName>
        <fullName evidence="12">Protein kinase C-binding protein NELL1</fullName>
    </submittedName>
</protein>
<dbReference type="SMART" id="SM00282">
    <property type="entry name" value="LamG"/>
    <property type="match status" value="1"/>
</dbReference>
<evidence type="ECO:0000256" key="7">
    <source>
        <dbReference type="PROSITE-ProRule" id="PRU00076"/>
    </source>
</evidence>
<evidence type="ECO:0000256" key="2">
    <source>
        <dbReference type="ARBA" id="ARBA00022729"/>
    </source>
</evidence>
<dbReference type="SUPFAM" id="SSF57603">
    <property type="entry name" value="FnI-like domain"/>
    <property type="match status" value="2"/>
</dbReference>
<dbReference type="SUPFAM" id="SSF57184">
    <property type="entry name" value="Growth factor receptor domain"/>
    <property type="match status" value="2"/>
</dbReference>
<dbReference type="InterPro" id="IPR024731">
    <property type="entry name" value="NELL2-like_EGF"/>
</dbReference>
<dbReference type="InterPro" id="IPR001791">
    <property type="entry name" value="Laminin_G"/>
</dbReference>
<feature type="signal peptide" evidence="8">
    <location>
        <begin position="1"/>
        <end position="36"/>
    </location>
</feature>
<dbReference type="InterPro" id="IPR049883">
    <property type="entry name" value="NOTCH1_EGF-like"/>
</dbReference>
<proteinExistence type="predicted"/>
<dbReference type="RefSeq" id="XP_032815928.1">
    <property type="nucleotide sequence ID" value="XM_032960037.1"/>
</dbReference>
<dbReference type="CDD" id="cd00054">
    <property type="entry name" value="EGF_CA"/>
    <property type="match status" value="4"/>
</dbReference>
<keyword evidence="3" id="KW-0677">Repeat</keyword>
<feature type="domain" description="EGF-like" evidence="9">
    <location>
        <begin position="624"/>
        <end position="659"/>
    </location>
</feature>
<dbReference type="GO" id="GO:0008201">
    <property type="term" value="F:heparin binding"/>
    <property type="evidence" value="ECO:0007669"/>
    <property type="project" value="TreeGrafter"/>
</dbReference>
<dbReference type="InterPro" id="IPR001007">
    <property type="entry name" value="VWF_dom"/>
</dbReference>
<dbReference type="PROSITE" id="PS01208">
    <property type="entry name" value="VWFC_1"/>
    <property type="match status" value="2"/>
</dbReference>
<dbReference type="SMART" id="SM00215">
    <property type="entry name" value="VWC_out"/>
    <property type="match status" value="2"/>
</dbReference>
<comment type="caution">
    <text evidence="7">Lacks conserved residue(s) required for the propagation of feature annotation.</text>
</comment>
<dbReference type="PROSITE" id="PS50026">
    <property type="entry name" value="EGF_3"/>
    <property type="match status" value="5"/>
</dbReference>
<dbReference type="SMART" id="SM00214">
    <property type="entry name" value="VWC"/>
    <property type="match status" value="4"/>
</dbReference>
<feature type="domain" description="EGF-like" evidence="9">
    <location>
        <begin position="462"/>
        <end position="503"/>
    </location>
</feature>
<dbReference type="GO" id="GO:0016301">
    <property type="term" value="F:kinase activity"/>
    <property type="evidence" value="ECO:0007669"/>
    <property type="project" value="UniProtKB-KW"/>
</dbReference>
<reference evidence="12" key="1">
    <citation type="submission" date="2025-08" db="UniProtKB">
        <authorList>
            <consortium name="RefSeq"/>
        </authorList>
    </citation>
    <scope>IDENTIFICATION</scope>
    <source>
        <tissue evidence="12">Sperm</tissue>
    </source>
</reference>
<gene>
    <name evidence="12" type="primary">NELL1</name>
</gene>
<dbReference type="CDD" id="cd00110">
    <property type="entry name" value="LamG"/>
    <property type="match status" value="1"/>
</dbReference>
<dbReference type="GO" id="GO:0005737">
    <property type="term" value="C:cytoplasm"/>
    <property type="evidence" value="ECO:0007669"/>
    <property type="project" value="TreeGrafter"/>
</dbReference>
<evidence type="ECO:0000259" key="10">
    <source>
        <dbReference type="PROSITE" id="PS50184"/>
    </source>
</evidence>
<dbReference type="InterPro" id="IPR009030">
    <property type="entry name" value="Growth_fac_rcpt_cys_sf"/>
</dbReference>
<dbReference type="GO" id="GO:0005509">
    <property type="term" value="F:calcium ion binding"/>
    <property type="evidence" value="ECO:0007669"/>
    <property type="project" value="InterPro"/>
</dbReference>
<evidence type="ECO:0000313" key="12">
    <source>
        <dbReference type="RefSeq" id="XP_032815928.1"/>
    </source>
</evidence>
<dbReference type="GO" id="GO:0005080">
    <property type="term" value="F:protein kinase C binding"/>
    <property type="evidence" value="ECO:0007669"/>
    <property type="project" value="TreeGrafter"/>
</dbReference>
<evidence type="ECO:0000256" key="1">
    <source>
        <dbReference type="ARBA" id="ARBA00022536"/>
    </source>
</evidence>
<dbReference type="PANTHER" id="PTHR24042:SF5">
    <property type="entry name" value="EGF-LIKE CALCIUM-BINDING DOMAIN-CONTAINING PROTEIN"/>
    <property type="match status" value="1"/>
</dbReference>
<sequence>MRSRPTETRKSSSSSSIAMDVLVLALACRVFLSAHAAHGVAGDSTLQVEVMAEMGLHNETDGVQPVHGLYPSSGAYLFQDSARNLKAPERLRRKVVHLLQNRTEFTVLATVKQKPLTSGVLLSIREAEKRYLELESSGQRDEIRVHYRVGGDGGARATTEAFPYRLADGQWHRMALTIGPSRILLHVDCNRIYERVVGPPDMNLPESTGLWLGQRHSKHALYKGILQDVRIIITPNGYVSQCPDLNHTCPSCSDFHTLVQNIMDLQELLAKMTDQLRGAEHRLAEMANCRCELTCRVEGVTYTEGQRWETGCKICSCKNGSVECEQLACPALQCPSDSTAIFIPNKCCKECRPTCVFGNRVILSGAKVAVRKEREPQCQLHECSDGLMVLADEGPCPTLSCIAEQQIDLPDRCCKVCRGHDFCGEGHICGDHSQCQNLLTRAACVCRPGFAPIREDEAYCQDVDECAAGAHYCHEFTTCTNTAGSFHCDCLPGFLRVDDYSCTEHNECISGTHNCDSNAICTNTVGSHRCTCGPGYIGNGTTCQPFCDGGCKNGGSCVSPNVCLCQSGFKGELCETDVNECAVGIAQCHPNTHCVNLPGWFHCECRAGYHDNGSFALNGDSCTDIDECATGRHSCQNQTVCVNLEGSYDCRCPSGQHCSGECLHDGQTKRNGHVWTLLGDRCSVCTCVNGQVFCRRTMCECDNPNVDLFCCPECDNRITSHCQSHNGQVTYRSGDTWIHDCQSCRCLQGEVDCWPVPCPKLHCRHTVLLEGNCCARCVGSPCETDGDSAAAVVPDLTKSCRDERGAQQLGGSSWRPDGGPCILCHCQDGNICCSADPLCPFNN</sequence>
<feature type="domain" description="VWFC" evidence="10">
    <location>
        <begin position="293"/>
        <end position="352"/>
    </location>
</feature>
<dbReference type="InterPro" id="IPR013320">
    <property type="entry name" value="ConA-like_dom_sf"/>
</dbReference>
<dbReference type="InterPro" id="IPR051586">
    <property type="entry name" value="PKC-binding_NELL"/>
</dbReference>
<dbReference type="Pfam" id="PF02210">
    <property type="entry name" value="Laminin_G_2"/>
    <property type="match status" value="1"/>
</dbReference>
<evidence type="ECO:0000256" key="4">
    <source>
        <dbReference type="ARBA" id="ARBA00022837"/>
    </source>
</evidence>
<feature type="domain" description="EGF-like" evidence="9">
    <location>
        <begin position="545"/>
        <end position="575"/>
    </location>
</feature>
<evidence type="ECO:0000256" key="8">
    <source>
        <dbReference type="SAM" id="SignalP"/>
    </source>
</evidence>
<evidence type="ECO:0000256" key="6">
    <source>
        <dbReference type="ARBA" id="ARBA00023180"/>
    </source>
</evidence>
<keyword evidence="5 7" id="KW-1015">Disulfide bond</keyword>
<keyword evidence="11" id="KW-1185">Reference proteome</keyword>
<dbReference type="Pfam" id="PF12947">
    <property type="entry name" value="EGF_3"/>
    <property type="match status" value="1"/>
</dbReference>
<feature type="chain" id="PRO_5042519625" evidence="8">
    <location>
        <begin position="37"/>
        <end position="843"/>
    </location>
</feature>
<feature type="disulfide bond" evidence="7">
    <location>
        <begin position="565"/>
        <end position="574"/>
    </location>
</feature>
<accession>A0AAJ7TFY3</accession>
<evidence type="ECO:0000259" key="9">
    <source>
        <dbReference type="PROSITE" id="PS50026"/>
    </source>
</evidence>
<dbReference type="InterPro" id="IPR000152">
    <property type="entry name" value="EGF-type_Asp/Asn_hydroxyl_site"/>
</dbReference>
<dbReference type="Gene3D" id="2.60.120.200">
    <property type="match status" value="1"/>
</dbReference>
<feature type="domain" description="VWFC" evidence="10">
    <location>
        <begin position="660"/>
        <end position="715"/>
    </location>
</feature>